<dbReference type="GO" id="GO:0005829">
    <property type="term" value="C:cytosol"/>
    <property type="evidence" value="ECO:0007669"/>
    <property type="project" value="TreeGrafter"/>
</dbReference>
<feature type="region of interest" description="G5" evidence="7">
    <location>
        <begin position="158"/>
        <end position="160"/>
    </location>
</feature>
<evidence type="ECO:0000256" key="4">
    <source>
        <dbReference type="ARBA" id="ARBA00022884"/>
    </source>
</evidence>
<dbReference type="SUPFAM" id="SSF52540">
    <property type="entry name" value="P-loop containing nucleoside triphosphate hydrolases"/>
    <property type="match status" value="1"/>
</dbReference>
<sequence length="308" mass="33750">MNLNNPEEFRCGFAAVAGRPNVGKSTLINALLGQKIAAVSPKPQTTRVNQLGILTNDEAQVVFVDTPGLHLPHNKLGEGMNAVAAQALSDADVVLWLVDANQPPHEEDQIITARLAEMTELPPVLQILNKTDLINEDVLAERCVEYARLFPKITQISVSALTGKGLPELLAAVTALLPQGEALFPDDQITDLYERDIAADLIREAALEHLREEVPYALAVRIDDYQERGEEGAFISATLFVEKDSQKGIVIGKGGLMLKEIGKSSRAAIEKMSGRKVYLELRVKVSKNWRSNPAFLKQMGYTDLNEDS</sequence>
<keyword evidence="12" id="KW-1185">Reference proteome</keyword>
<dbReference type="InterPro" id="IPR030388">
    <property type="entry name" value="G_ERA_dom"/>
</dbReference>
<dbReference type="InterPro" id="IPR004044">
    <property type="entry name" value="KH_dom_type_2"/>
</dbReference>
<dbReference type="GO" id="GO:0043024">
    <property type="term" value="F:ribosomal small subunit binding"/>
    <property type="evidence" value="ECO:0007669"/>
    <property type="project" value="TreeGrafter"/>
</dbReference>
<evidence type="ECO:0000256" key="2">
    <source>
        <dbReference type="ARBA" id="ARBA00020484"/>
    </source>
</evidence>
<accession>A0A347ZQB6</accession>
<keyword evidence="5 6" id="KW-0342">GTP-binding</keyword>
<feature type="domain" description="Era-type G" evidence="10">
    <location>
        <begin position="10"/>
        <end position="179"/>
    </location>
</feature>
<evidence type="ECO:0000313" key="12">
    <source>
        <dbReference type="Proteomes" id="UP000256388"/>
    </source>
</evidence>
<keyword evidence="4 6" id="KW-0694">RNA-binding</keyword>
<feature type="binding site" evidence="6">
    <location>
        <begin position="129"/>
        <end position="132"/>
    </location>
    <ligand>
        <name>GTP</name>
        <dbReference type="ChEBI" id="CHEBI:37565"/>
    </ligand>
</feature>
<dbReference type="InterPro" id="IPR005225">
    <property type="entry name" value="Small_GTP-bd"/>
</dbReference>
<dbReference type="InterPro" id="IPR015946">
    <property type="entry name" value="KH_dom-like_a/b"/>
</dbReference>
<dbReference type="PROSITE" id="PS50823">
    <property type="entry name" value="KH_TYPE_2"/>
    <property type="match status" value="1"/>
</dbReference>
<feature type="region of interest" description="G3" evidence="7">
    <location>
        <begin position="65"/>
        <end position="68"/>
    </location>
</feature>
<dbReference type="Gene3D" id="3.40.50.300">
    <property type="entry name" value="P-loop containing nucleotide triphosphate hydrolases"/>
    <property type="match status" value="1"/>
</dbReference>
<dbReference type="EMBL" id="QUMS01000004">
    <property type="protein sequence ID" value="REG06173.1"/>
    <property type="molecule type" value="Genomic_DNA"/>
</dbReference>
<comment type="similarity">
    <text evidence="1 6 7 8">Belongs to the TRAFAC class TrmE-Era-EngA-EngB-Septin-like GTPase superfamily. Era GTPase family.</text>
</comment>
<dbReference type="GO" id="GO:0005525">
    <property type="term" value="F:GTP binding"/>
    <property type="evidence" value="ECO:0007669"/>
    <property type="project" value="UniProtKB-UniRule"/>
</dbReference>
<gene>
    <name evidence="6" type="primary">era</name>
    <name evidence="11" type="ORF">DFR64_2605</name>
</gene>
<dbReference type="InterPro" id="IPR006073">
    <property type="entry name" value="GTP-bd"/>
</dbReference>
<organism evidence="11 12">
    <name type="scientific">Pelolinea submarina</name>
    <dbReference type="NCBI Taxonomy" id="913107"/>
    <lineage>
        <taxon>Bacteria</taxon>
        <taxon>Bacillati</taxon>
        <taxon>Chloroflexota</taxon>
        <taxon>Anaerolineae</taxon>
        <taxon>Anaerolineales</taxon>
        <taxon>Anaerolineaceae</taxon>
        <taxon>Pelolinea</taxon>
    </lineage>
</organism>
<comment type="subunit">
    <text evidence="6">Monomer.</text>
</comment>
<comment type="caution">
    <text evidence="11">The sequence shown here is derived from an EMBL/GenBank/DDBJ whole genome shotgun (WGS) entry which is preliminary data.</text>
</comment>
<dbReference type="Pfam" id="PF07650">
    <property type="entry name" value="KH_2"/>
    <property type="match status" value="1"/>
</dbReference>
<keyword evidence="6" id="KW-0472">Membrane</keyword>
<dbReference type="GO" id="GO:0003924">
    <property type="term" value="F:GTPase activity"/>
    <property type="evidence" value="ECO:0007669"/>
    <property type="project" value="UniProtKB-UniRule"/>
</dbReference>
<dbReference type="GO" id="GO:0005886">
    <property type="term" value="C:plasma membrane"/>
    <property type="evidence" value="ECO:0007669"/>
    <property type="project" value="UniProtKB-SubCell"/>
</dbReference>
<evidence type="ECO:0000256" key="3">
    <source>
        <dbReference type="ARBA" id="ARBA00022741"/>
    </source>
</evidence>
<dbReference type="GO" id="GO:0000028">
    <property type="term" value="P:ribosomal small subunit assembly"/>
    <property type="evidence" value="ECO:0007669"/>
    <property type="project" value="TreeGrafter"/>
</dbReference>
<dbReference type="OrthoDB" id="9805918at2"/>
<name>A0A347ZQB6_9CHLR</name>
<dbReference type="PANTHER" id="PTHR42698:SF1">
    <property type="entry name" value="GTPASE ERA, MITOCHONDRIAL"/>
    <property type="match status" value="1"/>
</dbReference>
<protein>
    <recommendedName>
        <fullName evidence="2 6">GTPase Era</fullName>
    </recommendedName>
</protein>
<evidence type="ECO:0000256" key="5">
    <source>
        <dbReference type="ARBA" id="ARBA00023134"/>
    </source>
</evidence>
<feature type="domain" description="KH type-2" evidence="9">
    <location>
        <begin position="210"/>
        <end position="287"/>
    </location>
</feature>
<dbReference type="HAMAP" id="MF_00367">
    <property type="entry name" value="GTPase_Era"/>
    <property type="match status" value="1"/>
</dbReference>
<evidence type="ECO:0000256" key="1">
    <source>
        <dbReference type="ARBA" id="ARBA00007921"/>
    </source>
</evidence>
<dbReference type="AlphaFoldDB" id="A0A347ZQB6"/>
<dbReference type="RefSeq" id="WP_116225873.1">
    <property type="nucleotide sequence ID" value="NZ_AP018437.1"/>
</dbReference>
<dbReference type="CDD" id="cd22534">
    <property type="entry name" value="KH-II_Era"/>
    <property type="match status" value="1"/>
</dbReference>
<dbReference type="InterPro" id="IPR009019">
    <property type="entry name" value="KH_sf_prok-type"/>
</dbReference>
<comment type="function">
    <text evidence="6">An essential GTPase that binds both GDP and GTP, with rapid nucleotide exchange. Plays a role in 16S rRNA processing and 30S ribosomal subunit biogenesis and possibly also in cell cycle regulation and energy metabolism.</text>
</comment>
<comment type="subcellular location">
    <subcellularLocation>
        <location evidence="6">Cytoplasm</location>
    </subcellularLocation>
    <subcellularLocation>
        <location evidence="6">Cell membrane</location>
        <topology evidence="6">Peripheral membrane protein</topology>
    </subcellularLocation>
</comment>
<reference evidence="11 12" key="1">
    <citation type="submission" date="2018-08" db="EMBL/GenBank/DDBJ databases">
        <title>Genomic Encyclopedia of Type Strains, Phase IV (KMG-IV): sequencing the most valuable type-strain genomes for metagenomic binning, comparative biology and taxonomic classification.</title>
        <authorList>
            <person name="Goeker M."/>
        </authorList>
    </citation>
    <scope>NUCLEOTIDE SEQUENCE [LARGE SCALE GENOMIC DNA]</scope>
    <source>
        <strain evidence="11 12">DSM 23923</strain>
    </source>
</reference>
<dbReference type="CDD" id="cd04163">
    <property type="entry name" value="Era"/>
    <property type="match status" value="1"/>
</dbReference>
<evidence type="ECO:0000256" key="7">
    <source>
        <dbReference type="PROSITE-ProRule" id="PRU01050"/>
    </source>
</evidence>
<feature type="binding site" evidence="6">
    <location>
        <begin position="18"/>
        <end position="25"/>
    </location>
    <ligand>
        <name>GTP</name>
        <dbReference type="ChEBI" id="CHEBI:37565"/>
    </ligand>
</feature>
<evidence type="ECO:0000259" key="9">
    <source>
        <dbReference type="PROSITE" id="PS50823"/>
    </source>
</evidence>
<feature type="region of interest" description="G4" evidence="7">
    <location>
        <begin position="129"/>
        <end position="132"/>
    </location>
</feature>
<keyword evidence="3 6" id="KW-0547">Nucleotide-binding</keyword>
<dbReference type="Proteomes" id="UP000256388">
    <property type="component" value="Unassembled WGS sequence"/>
</dbReference>
<keyword evidence="6" id="KW-0699">rRNA-binding</keyword>
<dbReference type="InterPro" id="IPR005662">
    <property type="entry name" value="GTPase_Era-like"/>
</dbReference>
<evidence type="ECO:0000256" key="8">
    <source>
        <dbReference type="RuleBase" id="RU003761"/>
    </source>
</evidence>
<dbReference type="Pfam" id="PF01926">
    <property type="entry name" value="MMR_HSR1"/>
    <property type="match status" value="1"/>
</dbReference>
<keyword evidence="6" id="KW-0963">Cytoplasm</keyword>
<feature type="region of interest" description="G2" evidence="7">
    <location>
        <begin position="44"/>
        <end position="48"/>
    </location>
</feature>
<dbReference type="SUPFAM" id="SSF54814">
    <property type="entry name" value="Prokaryotic type KH domain (KH-domain type II)"/>
    <property type="match status" value="1"/>
</dbReference>
<dbReference type="PANTHER" id="PTHR42698">
    <property type="entry name" value="GTPASE ERA"/>
    <property type="match status" value="1"/>
</dbReference>
<dbReference type="Gene3D" id="3.30.300.20">
    <property type="match status" value="1"/>
</dbReference>
<evidence type="ECO:0000259" key="10">
    <source>
        <dbReference type="PROSITE" id="PS51713"/>
    </source>
</evidence>
<dbReference type="GO" id="GO:0070181">
    <property type="term" value="F:small ribosomal subunit rRNA binding"/>
    <property type="evidence" value="ECO:0007669"/>
    <property type="project" value="UniProtKB-UniRule"/>
</dbReference>
<keyword evidence="6" id="KW-0690">Ribosome biogenesis</keyword>
<evidence type="ECO:0000313" key="11">
    <source>
        <dbReference type="EMBL" id="REG06173.1"/>
    </source>
</evidence>
<evidence type="ECO:0000256" key="6">
    <source>
        <dbReference type="HAMAP-Rule" id="MF_00367"/>
    </source>
</evidence>
<dbReference type="PROSITE" id="PS51713">
    <property type="entry name" value="G_ERA"/>
    <property type="match status" value="1"/>
</dbReference>
<proteinExistence type="inferred from homology"/>
<dbReference type="NCBIfam" id="TIGR00231">
    <property type="entry name" value="small_GTP"/>
    <property type="match status" value="1"/>
</dbReference>
<dbReference type="NCBIfam" id="TIGR00436">
    <property type="entry name" value="era"/>
    <property type="match status" value="1"/>
</dbReference>
<feature type="region of interest" description="G1" evidence="7">
    <location>
        <begin position="18"/>
        <end position="25"/>
    </location>
</feature>
<dbReference type="InterPro" id="IPR027417">
    <property type="entry name" value="P-loop_NTPase"/>
</dbReference>
<feature type="binding site" evidence="6">
    <location>
        <begin position="65"/>
        <end position="69"/>
    </location>
    <ligand>
        <name>GTP</name>
        <dbReference type="ChEBI" id="CHEBI:37565"/>
    </ligand>
</feature>
<dbReference type="NCBIfam" id="NF000908">
    <property type="entry name" value="PRK00089.1"/>
    <property type="match status" value="1"/>
</dbReference>
<keyword evidence="6" id="KW-1003">Cell membrane</keyword>